<dbReference type="RefSeq" id="WP_014268919.1">
    <property type="nucleotide sequence ID" value="NC_016633.1"/>
</dbReference>
<dbReference type="Proteomes" id="UP000005632">
    <property type="component" value="Chromosome"/>
</dbReference>
<gene>
    <name evidence="1" type="ordered locus">SpiGrapes_0207</name>
</gene>
<dbReference type="EMBL" id="CP003155">
    <property type="protein sequence ID" value="AEV28070.1"/>
    <property type="molecule type" value="Genomic_DNA"/>
</dbReference>
<dbReference type="InterPro" id="IPR021530">
    <property type="entry name" value="AllH-like"/>
</dbReference>
<dbReference type="AlphaFoldDB" id="G8QUA0"/>
<dbReference type="STRING" id="158190.SpiGrapes_0207"/>
<evidence type="ECO:0000313" key="1">
    <source>
        <dbReference type="EMBL" id="AEV28070.1"/>
    </source>
</evidence>
<name>G8QUA0_SPHPG</name>
<reference evidence="1 2" key="1">
    <citation type="submission" date="2011-11" db="EMBL/GenBank/DDBJ databases">
        <title>Complete sequence of Spirochaeta sp. grapes.</title>
        <authorList>
            <consortium name="US DOE Joint Genome Institute"/>
            <person name="Lucas S."/>
            <person name="Han J."/>
            <person name="Lapidus A."/>
            <person name="Cheng J.-F."/>
            <person name="Goodwin L."/>
            <person name="Pitluck S."/>
            <person name="Peters L."/>
            <person name="Ovchinnikova G."/>
            <person name="Munk A.C."/>
            <person name="Detter J.C."/>
            <person name="Han C."/>
            <person name="Tapia R."/>
            <person name="Land M."/>
            <person name="Hauser L."/>
            <person name="Kyrpides N."/>
            <person name="Ivanova N."/>
            <person name="Pagani I."/>
            <person name="Ritalahtilisa K."/>
            <person name="Loeffler F."/>
            <person name="Woyke T."/>
        </authorList>
    </citation>
    <scope>NUCLEOTIDE SEQUENCE [LARGE SCALE GENOMIC DNA]</scope>
    <source>
        <strain evidence="2">ATCC BAA-1885 / DSM 22778 / Grapes</strain>
    </source>
</reference>
<keyword evidence="2" id="KW-1185">Reference proteome</keyword>
<accession>G8QUA0</accession>
<sequence>MPITWTETLVGTASLLGSRFPIEEVGCQVYSISRSSINIIDRNGSLLTLVAYPKQLHPLSAVVEQSLAGNSFLAWHINENQTVHITKDKIEFEGGKWVSLLKAKRVPPESEAPHKDGKVDWPKIYDYIQILNTLQQKKRTQLQISCFFNQTENRSFFSLVFQCLATKLFEGYVHQDLQSVLQATEKLLGLGPGSTPAGDDFICGFLLLLNIVSGKETPEGVAIDPTFSTLYREKLQQLLHTTNLTTVISRQFLLLGCEGLFAQGLVRLGNACIYPQSDNTLFIESLLSLDTMGNSSGFDVATGLLLGLLVSMPVSAQRRDYELPVFLHCG</sequence>
<dbReference type="KEGG" id="sgp:SpiGrapes_0207"/>
<organism evidence="1 2">
    <name type="scientific">Sphaerochaeta pleomorpha (strain ATCC BAA-1885 / DSM 22778 / Grapes)</name>
    <dbReference type="NCBI Taxonomy" id="158190"/>
    <lineage>
        <taxon>Bacteria</taxon>
        <taxon>Pseudomonadati</taxon>
        <taxon>Spirochaetota</taxon>
        <taxon>Spirochaetia</taxon>
        <taxon>Spirochaetales</taxon>
        <taxon>Sphaerochaetaceae</taxon>
        <taxon>Sphaerochaeta</taxon>
    </lineage>
</organism>
<proteinExistence type="predicted"/>
<evidence type="ECO:0000313" key="2">
    <source>
        <dbReference type="Proteomes" id="UP000005632"/>
    </source>
</evidence>
<protein>
    <recommendedName>
        <fullName evidence="3">DUF2877 domain-containing protein</fullName>
    </recommendedName>
</protein>
<evidence type="ECO:0008006" key="3">
    <source>
        <dbReference type="Google" id="ProtNLM"/>
    </source>
</evidence>
<dbReference type="Pfam" id="PF11392">
    <property type="entry name" value="AllH"/>
    <property type="match status" value="1"/>
</dbReference>
<dbReference type="HOGENOM" id="CLU_841744_0_0_12"/>